<dbReference type="PRINTS" id="PR00368">
    <property type="entry name" value="FADPNR"/>
</dbReference>
<keyword evidence="1" id="KW-0285">Flavoprotein</keyword>
<dbReference type="NCBIfam" id="TIGR04018">
    <property type="entry name" value="Bthiol_YpdA"/>
    <property type="match status" value="1"/>
</dbReference>
<dbReference type="SUPFAM" id="SSF51905">
    <property type="entry name" value="FAD/NAD(P)-binding domain"/>
    <property type="match status" value="1"/>
</dbReference>
<dbReference type="EMBL" id="JADGIK010000011">
    <property type="protein sequence ID" value="MBF0598264.1"/>
    <property type="molecule type" value="Genomic_DNA"/>
</dbReference>
<keyword evidence="2" id="KW-0560">Oxidoreductase</keyword>
<dbReference type="PANTHER" id="PTHR48105">
    <property type="entry name" value="THIOREDOXIN REDUCTASE 1-RELATED-RELATED"/>
    <property type="match status" value="1"/>
</dbReference>
<gene>
    <name evidence="3" type="primary">ypdA</name>
    <name evidence="3" type="ORF">IM532_12575</name>
</gene>
<name>A0A8J7K4Y8_9FLAO</name>
<dbReference type="PRINTS" id="PR00469">
    <property type="entry name" value="PNDRDTASEII"/>
</dbReference>
<dbReference type="Gene3D" id="3.50.50.60">
    <property type="entry name" value="FAD/NAD(P)-binding domain"/>
    <property type="match status" value="2"/>
</dbReference>
<evidence type="ECO:0000256" key="1">
    <source>
        <dbReference type="ARBA" id="ARBA00022630"/>
    </source>
</evidence>
<dbReference type="AlphaFoldDB" id="A0A8J7K4Y8"/>
<evidence type="ECO:0000313" key="3">
    <source>
        <dbReference type="EMBL" id="MBF0598264.1"/>
    </source>
</evidence>
<comment type="caution">
    <text evidence="3">The sequence shown here is derived from an EMBL/GenBank/DDBJ whole genome shotgun (WGS) entry which is preliminary data.</text>
</comment>
<dbReference type="Proteomes" id="UP000608754">
    <property type="component" value="Unassembled WGS sequence"/>
</dbReference>
<dbReference type="InterPro" id="IPR023856">
    <property type="entry name" value="Bdr"/>
</dbReference>
<keyword evidence="4" id="KW-1185">Reference proteome</keyword>
<proteinExistence type="predicted"/>
<protein>
    <submittedName>
        <fullName evidence="3">YpdA family putative bacillithiol disulfide reductase</fullName>
    </submittedName>
</protein>
<reference evidence="3" key="1">
    <citation type="submission" date="2020-10" db="EMBL/GenBank/DDBJ databases">
        <authorList>
            <person name="Lu T."/>
            <person name="Wang Q."/>
            <person name="Han X."/>
        </authorList>
    </citation>
    <scope>NUCLEOTIDE SEQUENCE</scope>
    <source>
        <strain evidence="3">WQ 117</strain>
    </source>
</reference>
<dbReference type="Pfam" id="PF13738">
    <property type="entry name" value="Pyr_redox_3"/>
    <property type="match status" value="1"/>
</dbReference>
<dbReference type="PROSITE" id="PS51257">
    <property type="entry name" value="PROKAR_LIPOPROTEIN"/>
    <property type="match status" value="1"/>
</dbReference>
<evidence type="ECO:0000256" key="2">
    <source>
        <dbReference type="ARBA" id="ARBA00023002"/>
    </source>
</evidence>
<organism evidence="3 4">
    <name type="scientific">Faecalibacter rhinopitheci</name>
    <dbReference type="NCBI Taxonomy" id="2779678"/>
    <lineage>
        <taxon>Bacteria</taxon>
        <taxon>Pseudomonadati</taxon>
        <taxon>Bacteroidota</taxon>
        <taxon>Flavobacteriia</taxon>
        <taxon>Flavobacteriales</taxon>
        <taxon>Weeksellaceae</taxon>
        <taxon>Faecalibacter</taxon>
    </lineage>
</organism>
<sequence>MKYDIIIVGGGPIGIACFIEAKKNNLSALILEKGTITNSIYNYPLDMTFFSTSEKLTINDIPFNCIAPKPGRKEALEYYRNVANYYDININLYEEVLTIDKSDYFTVTTSKNTYFSDNIILATGFYDIPHLLGVEGENLPIVSHYYKEAHPYAFQNIVVIGANNSAVDAALECYRKGANVTLIVRGSEFTSRLKYWVKPDIENRIKEGAIKAYFNSTVEKISHTSITVQSNHETITIETDHILAMTGYEPNFNFLERAGVLLQDDGYKTPFYNPETMETNVKDLYLAGVVSGGLQTNIWFIENSRVHASQIINHIQSK</sequence>
<dbReference type="InterPro" id="IPR036188">
    <property type="entry name" value="FAD/NAD-bd_sf"/>
</dbReference>
<dbReference type="RefSeq" id="WP_194183850.1">
    <property type="nucleotide sequence ID" value="NZ_JADGIK010000011.1"/>
</dbReference>
<evidence type="ECO:0000313" key="4">
    <source>
        <dbReference type="Proteomes" id="UP000608754"/>
    </source>
</evidence>
<accession>A0A8J7K4Y8</accession>
<dbReference type="GO" id="GO:0016491">
    <property type="term" value="F:oxidoreductase activity"/>
    <property type="evidence" value="ECO:0007669"/>
    <property type="project" value="UniProtKB-KW"/>
</dbReference>
<dbReference type="InterPro" id="IPR050097">
    <property type="entry name" value="Ferredoxin-NADP_redctase_2"/>
</dbReference>